<feature type="transmembrane region" description="Helical" evidence="1">
    <location>
        <begin position="51"/>
        <end position="71"/>
    </location>
</feature>
<feature type="transmembrane region" description="Helical" evidence="1">
    <location>
        <begin position="83"/>
        <end position="102"/>
    </location>
</feature>
<dbReference type="AlphaFoldDB" id="A0A1Z5HP54"/>
<evidence type="ECO:0000256" key="1">
    <source>
        <dbReference type="SAM" id="Phobius"/>
    </source>
</evidence>
<accession>A0A1Z5HP54</accession>
<keyword evidence="1" id="KW-1133">Transmembrane helix</keyword>
<dbReference type="RefSeq" id="WP_088552858.1">
    <property type="nucleotide sequence ID" value="NZ_BDGJ01000011.1"/>
</dbReference>
<gene>
    <name evidence="2" type="ORF">KKC1_04560</name>
</gene>
<comment type="caution">
    <text evidence="2">The sequence shown here is derived from an EMBL/GenBank/DDBJ whole genome shotgun (WGS) entry which is preliminary data.</text>
</comment>
<keyword evidence="3" id="KW-1185">Reference proteome</keyword>
<name>A0A1Z5HP54_9FIRM</name>
<feature type="transmembrane region" description="Helical" evidence="1">
    <location>
        <begin position="20"/>
        <end position="42"/>
    </location>
</feature>
<dbReference type="EMBL" id="BDGJ01000011">
    <property type="protein sequence ID" value="GAW91294.1"/>
    <property type="molecule type" value="Genomic_DNA"/>
</dbReference>
<reference evidence="3" key="1">
    <citation type="journal article" date="2017" name="Appl. Environ. Microbiol.">
        <title>Genomic analysis of Calderihabitans maritimus KKC1, a thermophilic hydrogenogenic carboxydotrophic bacterium isolated from marine sediment.</title>
        <authorList>
            <person name="Omae K."/>
            <person name="Yoneda Y."/>
            <person name="Fukuyama Y."/>
            <person name="Yoshida T."/>
            <person name="Sako Y."/>
        </authorList>
    </citation>
    <scope>NUCLEOTIDE SEQUENCE [LARGE SCALE GENOMIC DNA]</scope>
    <source>
        <strain evidence="3">KKC1</strain>
    </source>
</reference>
<protein>
    <submittedName>
        <fullName evidence="2">Uncharacterized protein</fullName>
    </submittedName>
</protein>
<proteinExistence type="predicted"/>
<dbReference type="Proteomes" id="UP000197032">
    <property type="component" value="Unassembled WGS sequence"/>
</dbReference>
<sequence>MIDLLQAFGVLEVQLCWSLIAHGRLAAGWVFLVNGVMFYIYFRWGYSRMQLFYSLSFFLIFFGGMILGSRFPGVTAFLTRLSLVKAAIFTILTVMIVLPLLWRGAVVALSRADLH</sequence>
<organism evidence="2 3">
    <name type="scientific">Calderihabitans maritimus</name>
    <dbReference type="NCBI Taxonomy" id="1246530"/>
    <lineage>
        <taxon>Bacteria</taxon>
        <taxon>Bacillati</taxon>
        <taxon>Bacillota</taxon>
        <taxon>Clostridia</taxon>
        <taxon>Neomoorellales</taxon>
        <taxon>Calderihabitantaceae</taxon>
        <taxon>Calderihabitans</taxon>
    </lineage>
</organism>
<evidence type="ECO:0000313" key="3">
    <source>
        <dbReference type="Proteomes" id="UP000197032"/>
    </source>
</evidence>
<evidence type="ECO:0000313" key="2">
    <source>
        <dbReference type="EMBL" id="GAW91294.1"/>
    </source>
</evidence>
<keyword evidence="1" id="KW-0812">Transmembrane</keyword>
<keyword evidence="1" id="KW-0472">Membrane</keyword>